<evidence type="ECO:0000256" key="6">
    <source>
        <dbReference type="ARBA" id="ARBA00022839"/>
    </source>
</evidence>
<dbReference type="SMART" id="SM00316">
    <property type="entry name" value="S1"/>
    <property type="match status" value="1"/>
</dbReference>
<feature type="compositionally biased region" description="Basic and acidic residues" evidence="9">
    <location>
        <begin position="30"/>
        <end position="54"/>
    </location>
</feature>
<dbReference type="AlphaFoldDB" id="A0A9D1HAK1"/>
<evidence type="ECO:0000256" key="7">
    <source>
        <dbReference type="ARBA" id="ARBA00022884"/>
    </source>
</evidence>
<dbReference type="PROSITE" id="PS50126">
    <property type="entry name" value="S1"/>
    <property type="match status" value="1"/>
</dbReference>
<dbReference type="GO" id="GO:0008859">
    <property type="term" value="F:exoribonuclease II activity"/>
    <property type="evidence" value="ECO:0007669"/>
    <property type="project" value="UniProtKB-UniRule"/>
</dbReference>
<keyword evidence="5 8" id="KW-0378">Hydrolase</keyword>
<dbReference type="Proteomes" id="UP000824161">
    <property type="component" value="Unassembled WGS sequence"/>
</dbReference>
<dbReference type="SUPFAM" id="SSF50249">
    <property type="entry name" value="Nucleic acid-binding proteins"/>
    <property type="match status" value="3"/>
</dbReference>
<reference evidence="11" key="2">
    <citation type="journal article" date="2021" name="PeerJ">
        <title>Extensive microbial diversity within the chicken gut microbiome revealed by metagenomics and culture.</title>
        <authorList>
            <person name="Gilroy R."/>
            <person name="Ravi A."/>
            <person name="Getino M."/>
            <person name="Pursley I."/>
            <person name="Horton D.L."/>
            <person name="Alikhan N.F."/>
            <person name="Baker D."/>
            <person name="Gharbi K."/>
            <person name="Hall N."/>
            <person name="Watson M."/>
            <person name="Adriaenssens E.M."/>
            <person name="Foster-Nyarko E."/>
            <person name="Jarju S."/>
            <person name="Secka A."/>
            <person name="Antonio M."/>
            <person name="Oren A."/>
            <person name="Chaudhuri R.R."/>
            <person name="La Ragione R."/>
            <person name="Hildebrand F."/>
            <person name="Pallen M.J."/>
        </authorList>
    </citation>
    <scope>NUCLEOTIDE SEQUENCE</scope>
    <source>
        <strain evidence="11">1383</strain>
    </source>
</reference>
<dbReference type="InterPro" id="IPR011805">
    <property type="entry name" value="RNase_R"/>
</dbReference>
<dbReference type="HAMAP" id="MF_01895">
    <property type="entry name" value="RNase_R"/>
    <property type="match status" value="1"/>
</dbReference>
<dbReference type="EMBL" id="DVLY01000156">
    <property type="protein sequence ID" value="HIT98446.1"/>
    <property type="molecule type" value="Genomic_DNA"/>
</dbReference>
<comment type="similarity">
    <text evidence="8">Belongs to the RNR ribonuclease family. RNase R subfamily.</text>
</comment>
<dbReference type="InterPro" id="IPR003029">
    <property type="entry name" value="S1_domain"/>
</dbReference>
<dbReference type="InterPro" id="IPR012340">
    <property type="entry name" value="NA-bd_OB-fold"/>
</dbReference>
<dbReference type="InterPro" id="IPR001900">
    <property type="entry name" value="RNase_II/R"/>
</dbReference>
<evidence type="ECO:0000313" key="12">
    <source>
        <dbReference type="Proteomes" id="UP000824161"/>
    </source>
</evidence>
<dbReference type="Pfam" id="PF00575">
    <property type="entry name" value="S1"/>
    <property type="match status" value="1"/>
</dbReference>
<dbReference type="InterPro" id="IPR040476">
    <property type="entry name" value="CSD2"/>
</dbReference>
<evidence type="ECO:0000256" key="2">
    <source>
        <dbReference type="ARBA" id="ARBA00004496"/>
    </source>
</evidence>
<dbReference type="GO" id="GO:0006402">
    <property type="term" value="P:mRNA catabolic process"/>
    <property type="evidence" value="ECO:0007669"/>
    <property type="project" value="TreeGrafter"/>
</dbReference>
<dbReference type="InterPro" id="IPR022966">
    <property type="entry name" value="RNase_II/R_CS"/>
</dbReference>
<dbReference type="GO" id="GO:0003723">
    <property type="term" value="F:RNA binding"/>
    <property type="evidence" value="ECO:0007669"/>
    <property type="project" value="UniProtKB-UniRule"/>
</dbReference>
<comment type="caution">
    <text evidence="11">The sequence shown here is derived from an EMBL/GenBank/DDBJ whole genome shotgun (WGS) entry which is preliminary data.</text>
</comment>
<gene>
    <name evidence="8 11" type="primary">rnr</name>
    <name evidence="11" type="ORF">IAC44_06375</name>
</gene>
<evidence type="ECO:0000256" key="9">
    <source>
        <dbReference type="SAM" id="MobiDB-lite"/>
    </source>
</evidence>
<evidence type="ECO:0000259" key="10">
    <source>
        <dbReference type="PROSITE" id="PS50126"/>
    </source>
</evidence>
<keyword evidence="3 8" id="KW-0963">Cytoplasm</keyword>
<feature type="domain" description="S1 motif" evidence="10">
    <location>
        <begin position="683"/>
        <end position="764"/>
    </location>
</feature>
<protein>
    <recommendedName>
        <fullName evidence="8">Ribonuclease R</fullName>
        <shortName evidence="8">RNase R</shortName>
        <ecNumber evidence="8">3.1.13.1</ecNumber>
    </recommendedName>
</protein>
<dbReference type="NCBIfam" id="TIGR00358">
    <property type="entry name" value="3_prime_RNase"/>
    <property type="match status" value="1"/>
</dbReference>
<dbReference type="PANTHER" id="PTHR23355:SF9">
    <property type="entry name" value="DIS3-LIKE EXONUCLEASE 2"/>
    <property type="match status" value="1"/>
</dbReference>
<keyword evidence="4 8" id="KW-0540">Nuclease</keyword>
<proteinExistence type="inferred from homology"/>
<evidence type="ECO:0000256" key="5">
    <source>
        <dbReference type="ARBA" id="ARBA00022801"/>
    </source>
</evidence>
<dbReference type="PROSITE" id="PS01175">
    <property type="entry name" value="RIBONUCLEASE_II"/>
    <property type="match status" value="1"/>
</dbReference>
<dbReference type="Pfam" id="PF17876">
    <property type="entry name" value="CSD2"/>
    <property type="match status" value="1"/>
</dbReference>
<dbReference type="Gene3D" id="2.40.50.140">
    <property type="entry name" value="Nucleic acid-binding proteins"/>
    <property type="match status" value="3"/>
</dbReference>
<evidence type="ECO:0000313" key="11">
    <source>
        <dbReference type="EMBL" id="HIT98446.1"/>
    </source>
</evidence>
<comment type="function">
    <text evidence="8">3'-5' exoribonuclease that releases 5'-nucleoside monophosphates and is involved in maturation of structured RNAs.</text>
</comment>
<sequence>MKKKKNENRKSLQEKKKNRDFLGQRSRRERRNEERHDEKRRSRERRRPREEEEHNPLGEFEISVLGVFHKNPSAVYNPKQVASRLAKHTGKDVSAPQVQQALDTLVAREQLLQPEPGRYKAAPQSQYIVGTMDFTSSGAAYLVPQDKEKYTDDIYIPASATGKSLHGDTVRVYVFRRKTGRRPEGEVVEIISRAKTQFVGRLELSDHFGFVIPDNNRISINFYIPKEGIGQAHDGDKVVVEIAQWPDKAHNPVGRILDILGRPGEHEVEIHSILAEYGLPYRFPQEIEAEASALPIEITEEEIARRRDMRGSTTFTIDPADAKDFDDALSLDKLENGNYLIGVHIADVSHYVKEGTALDGEAYDRGTSVYLVDRVVPMLPEILSNNVCSLRPDEEKLTFSAVFEMDQDAHVKNEWFGRTVIRSNRRFTYEEAQAVIEGADDPLREEILILDSLAKKMRERRMASGAIAFDREEVKFTLDADNEPTGVFFKVSKDANKLIEEFMLLANRKVAAFVGSELRHDPVYQGVAPTFVYRVHDDPNPEKLASLAGMARKFGYKVLTKDRQSISRSLNRMLTDVRGRREENMLTTLAMRSMAKAEYSTDNIGHYGLAFEYYTHFTSPIRRYPDVMVHRLLQRYLDKGKSADKEKYEESCRYASSRERIAADAERDSVKYMQVKYMAKQVDKEYKGVISGVTEWGIYVEIIENKCEGMVRLRDLRDDYYSFDAKNFCVVGENSHNVLQLGDEVMVRVKNADLERKQLDFEFLRTAEEGD</sequence>
<accession>A0A9D1HAK1</accession>
<dbReference type="PANTHER" id="PTHR23355">
    <property type="entry name" value="RIBONUCLEASE"/>
    <property type="match status" value="1"/>
</dbReference>
<feature type="region of interest" description="Disordered" evidence="9">
    <location>
        <begin position="1"/>
        <end position="54"/>
    </location>
</feature>
<dbReference type="InterPro" id="IPR004476">
    <property type="entry name" value="RNase_II/RNase_R"/>
</dbReference>
<dbReference type="GO" id="GO:0005829">
    <property type="term" value="C:cytosol"/>
    <property type="evidence" value="ECO:0007669"/>
    <property type="project" value="TreeGrafter"/>
</dbReference>
<dbReference type="InterPro" id="IPR050180">
    <property type="entry name" value="RNR_Ribonuclease"/>
</dbReference>
<evidence type="ECO:0000256" key="4">
    <source>
        <dbReference type="ARBA" id="ARBA00022722"/>
    </source>
</evidence>
<evidence type="ECO:0000256" key="3">
    <source>
        <dbReference type="ARBA" id="ARBA00022490"/>
    </source>
</evidence>
<dbReference type="SMART" id="SM00955">
    <property type="entry name" value="RNB"/>
    <property type="match status" value="1"/>
</dbReference>
<comment type="catalytic activity">
    <reaction evidence="1 8">
        <text>Exonucleolytic cleavage in the 3'- to 5'-direction to yield nucleoside 5'-phosphates.</text>
        <dbReference type="EC" id="3.1.13.1"/>
    </reaction>
</comment>
<feature type="compositionally biased region" description="Basic and acidic residues" evidence="9">
    <location>
        <begin position="8"/>
        <end position="22"/>
    </location>
</feature>
<name>A0A9D1HAK1_9FLAO</name>
<dbReference type="Pfam" id="PF00773">
    <property type="entry name" value="RNB"/>
    <property type="match status" value="1"/>
</dbReference>
<dbReference type="EC" id="3.1.13.1" evidence="8"/>
<evidence type="ECO:0000256" key="1">
    <source>
        <dbReference type="ARBA" id="ARBA00001849"/>
    </source>
</evidence>
<reference evidence="11" key="1">
    <citation type="submission" date="2020-10" db="EMBL/GenBank/DDBJ databases">
        <authorList>
            <person name="Gilroy R."/>
        </authorList>
    </citation>
    <scope>NUCLEOTIDE SEQUENCE</scope>
    <source>
        <strain evidence="11">1383</strain>
    </source>
</reference>
<dbReference type="InterPro" id="IPR013223">
    <property type="entry name" value="RNase_B_OB_dom"/>
</dbReference>
<dbReference type="Pfam" id="PF08206">
    <property type="entry name" value="OB_RNB"/>
    <property type="match status" value="1"/>
</dbReference>
<keyword evidence="7 8" id="KW-0694">RNA-binding</keyword>
<comment type="subcellular location">
    <subcellularLocation>
        <location evidence="2 8">Cytoplasm</location>
    </subcellularLocation>
</comment>
<dbReference type="CDD" id="cd04471">
    <property type="entry name" value="S1_RNase_R"/>
    <property type="match status" value="1"/>
</dbReference>
<evidence type="ECO:0000256" key="8">
    <source>
        <dbReference type="HAMAP-Rule" id="MF_01895"/>
    </source>
</evidence>
<dbReference type="NCBIfam" id="TIGR02063">
    <property type="entry name" value="RNase_R"/>
    <property type="match status" value="1"/>
</dbReference>
<organism evidence="11 12">
    <name type="scientific">Candidatus Merdimorpha stercoravium</name>
    <dbReference type="NCBI Taxonomy" id="2840863"/>
    <lineage>
        <taxon>Bacteria</taxon>
        <taxon>Pseudomonadati</taxon>
        <taxon>Bacteroidota</taxon>
        <taxon>Flavobacteriia</taxon>
        <taxon>Flavobacteriales</taxon>
        <taxon>Candidatus Merdimorpha</taxon>
    </lineage>
</organism>
<keyword evidence="6 8" id="KW-0269">Exonuclease</keyword>